<organism evidence="4 5">
    <name type="scientific">Georgenia daeguensis</name>
    <dbReference type="NCBI Taxonomy" id="908355"/>
    <lineage>
        <taxon>Bacteria</taxon>
        <taxon>Bacillati</taxon>
        <taxon>Actinomycetota</taxon>
        <taxon>Actinomycetes</taxon>
        <taxon>Micrococcales</taxon>
        <taxon>Bogoriellaceae</taxon>
        <taxon>Georgenia</taxon>
    </lineage>
</organism>
<evidence type="ECO:0000313" key="4">
    <source>
        <dbReference type="EMBL" id="GAA4287856.1"/>
    </source>
</evidence>
<dbReference type="PRINTS" id="PR00081">
    <property type="entry name" value="GDHRDH"/>
</dbReference>
<accession>A0ABP8EV50</accession>
<evidence type="ECO:0000313" key="5">
    <source>
        <dbReference type="Proteomes" id="UP001499841"/>
    </source>
</evidence>
<dbReference type="PROSITE" id="PS00061">
    <property type="entry name" value="ADH_SHORT"/>
    <property type="match status" value="1"/>
</dbReference>
<dbReference type="PANTHER" id="PTHR42760">
    <property type="entry name" value="SHORT-CHAIN DEHYDROGENASES/REDUCTASES FAMILY MEMBER"/>
    <property type="match status" value="1"/>
</dbReference>
<dbReference type="InterPro" id="IPR036291">
    <property type="entry name" value="NAD(P)-bd_dom_sf"/>
</dbReference>
<keyword evidence="2" id="KW-0560">Oxidoreductase</keyword>
<reference evidence="5" key="1">
    <citation type="journal article" date="2019" name="Int. J. Syst. Evol. Microbiol.">
        <title>The Global Catalogue of Microorganisms (GCM) 10K type strain sequencing project: providing services to taxonomists for standard genome sequencing and annotation.</title>
        <authorList>
            <consortium name="The Broad Institute Genomics Platform"/>
            <consortium name="The Broad Institute Genome Sequencing Center for Infectious Disease"/>
            <person name="Wu L."/>
            <person name="Ma J."/>
        </authorList>
    </citation>
    <scope>NUCLEOTIDE SEQUENCE [LARGE SCALE GENOMIC DNA]</scope>
    <source>
        <strain evidence="5">JCM 17459</strain>
    </source>
</reference>
<keyword evidence="5" id="KW-1185">Reference proteome</keyword>
<feature type="domain" description="Ketoreductase" evidence="3">
    <location>
        <begin position="5"/>
        <end position="185"/>
    </location>
</feature>
<dbReference type="SMART" id="SM00822">
    <property type="entry name" value="PKS_KR"/>
    <property type="match status" value="1"/>
</dbReference>
<comment type="caution">
    <text evidence="4">The sequence shown here is derived from an EMBL/GenBank/DDBJ whole genome shotgun (WGS) entry which is preliminary data.</text>
</comment>
<comment type="similarity">
    <text evidence="1">Belongs to the short-chain dehydrogenases/reductases (SDR) family.</text>
</comment>
<dbReference type="RefSeq" id="WP_345041038.1">
    <property type="nucleotide sequence ID" value="NZ_BAABBA010000010.1"/>
</dbReference>
<gene>
    <name evidence="4" type="primary">fabG_1</name>
    <name evidence="4" type="ORF">GCM10022262_22160</name>
</gene>
<dbReference type="Gene3D" id="3.40.50.720">
    <property type="entry name" value="NAD(P)-binding Rossmann-like Domain"/>
    <property type="match status" value="1"/>
</dbReference>
<dbReference type="CDD" id="cd05233">
    <property type="entry name" value="SDR_c"/>
    <property type="match status" value="1"/>
</dbReference>
<name>A0ABP8EV50_9MICO</name>
<dbReference type="PRINTS" id="PR00080">
    <property type="entry name" value="SDRFAMILY"/>
</dbReference>
<dbReference type="Pfam" id="PF13561">
    <property type="entry name" value="adh_short_C2"/>
    <property type="match status" value="1"/>
</dbReference>
<proteinExistence type="inferred from homology"/>
<protein>
    <submittedName>
        <fullName evidence="4">3-oxoacyl-[acyl-carrier-protein] reductase</fullName>
    </submittedName>
</protein>
<evidence type="ECO:0000256" key="1">
    <source>
        <dbReference type="ARBA" id="ARBA00006484"/>
    </source>
</evidence>
<dbReference type="InterPro" id="IPR020904">
    <property type="entry name" value="Sc_DH/Rdtase_CS"/>
</dbReference>
<dbReference type="SUPFAM" id="SSF51735">
    <property type="entry name" value="NAD(P)-binding Rossmann-fold domains"/>
    <property type="match status" value="1"/>
</dbReference>
<dbReference type="InterPro" id="IPR002347">
    <property type="entry name" value="SDR_fam"/>
</dbReference>
<evidence type="ECO:0000256" key="2">
    <source>
        <dbReference type="ARBA" id="ARBA00023002"/>
    </source>
</evidence>
<dbReference type="InterPro" id="IPR057326">
    <property type="entry name" value="KR_dom"/>
</dbReference>
<dbReference type="EMBL" id="BAABBA010000010">
    <property type="protein sequence ID" value="GAA4287856.1"/>
    <property type="molecule type" value="Genomic_DNA"/>
</dbReference>
<evidence type="ECO:0000259" key="3">
    <source>
        <dbReference type="SMART" id="SM00822"/>
    </source>
</evidence>
<dbReference type="Proteomes" id="UP001499841">
    <property type="component" value="Unassembled WGS sequence"/>
</dbReference>
<sequence>MTMKSIALVTGAGGGLGSVVCRRLSEAGFHVLLVDVEIEGLERIAQTLTGSWEIHQCDVTDEGSVSQLMGRVEEKHGQLDVLVNNAGIESGALLSDLTVSDWRQIFEVNVTGPFLLARAALPIWFRTRAGTIVNISSRTWLSGGSDAAYVSSKAALVGLTRALASELGYLGVTSNAVAPGFVRSQLSNVKGDADQIEDFAQRFMDASPLNRPVTPEDVAETVAFLASPGARAITGEVVHVAAGSQMAVRVRTAAQQQAEQRADTNLEARL</sequence>
<dbReference type="PANTHER" id="PTHR42760:SF133">
    <property type="entry name" value="3-OXOACYL-[ACYL-CARRIER-PROTEIN] REDUCTASE"/>
    <property type="match status" value="1"/>
</dbReference>